<dbReference type="AlphaFoldDB" id="A0A1F7JIB6"/>
<evidence type="ECO:0000256" key="8">
    <source>
        <dbReference type="PIRSR" id="PIRSR500134-1"/>
    </source>
</evidence>
<dbReference type="InterPro" id="IPR036291">
    <property type="entry name" value="NAD(P)-bd_dom_sf"/>
</dbReference>
<gene>
    <name evidence="12" type="ORF">A3B56_00985</name>
</gene>
<evidence type="ECO:0000256" key="1">
    <source>
        <dbReference type="ARBA" id="ARBA00004701"/>
    </source>
</evidence>
<dbReference type="SUPFAM" id="SSF51735">
    <property type="entry name" value="NAD(P)-binding Rossmann-fold domains"/>
    <property type="match status" value="1"/>
</dbReference>
<feature type="binding site" evidence="10">
    <location>
        <position position="264"/>
    </location>
    <ligand>
        <name>NAD(+)</name>
        <dbReference type="ChEBI" id="CHEBI:57540"/>
    </ligand>
</feature>
<evidence type="ECO:0000256" key="9">
    <source>
        <dbReference type="PIRSR" id="PIRSR500134-2"/>
    </source>
</evidence>
<comment type="catalytic activity">
    <reaction evidence="6 7">
        <text>UDP-alpha-D-glucose + 2 NAD(+) + H2O = UDP-alpha-D-glucuronate + 2 NADH + 3 H(+)</text>
        <dbReference type="Rhea" id="RHEA:23596"/>
        <dbReference type="ChEBI" id="CHEBI:15377"/>
        <dbReference type="ChEBI" id="CHEBI:15378"/>
        <dbReference type="ChEBI" id="CHEBI:57540"/>
        <dbReference type="ChEBI" id="CHEBI:57945"/>
        <dbReference type="ChEBI" id="CHEBI:58052"/>
        <dbReference type="ChEBI" id="CHEBI:58885"/>
        <dbReference type="EC" id="1.1.1.22"/>
    </reaction>
</comment>
<feature type="binding site" evidence="10">
    <location>
        <position position="329"/>
    </location>
    <ligand>
        <name>NAD(+)</name>
        <dbReference type="ChEBI" id="CHEBI:57540"/>
    </ligand>
</feature>
<name>A0A1F7JIB6_9BACT</name>
<dbReference type="Pfam" id="PF03721">
    <property type="entry name" value="UDPG_MGDP_dh_N"/>
    <property type="match status" value="1"/>
</dbReference>
<feature type="binding site" evidence="9">
    <location>
        <begin position="153"/>
        <end position="156"/>
    </location>
    <ligand>
        <name>substrate</name>
    </ligand>
</feature>
<dbReference type="Pfam" id="PF03720">
    <property type="entry name" value="UDPG_MGDP_dh_C"/>
    <property type="match status" value="1"/>
</dbReference>
<protein>
    <recommendedName>
        <fullName evidence="3 7">UDP-glucose 6-dehydrogenase</fullName>
        <ecNumber evidence="3 7">1.1.1.22</ecNumber>
    </recommendedName>
</protein>
<evidence type="ECO:0000256" key="5">
    <source>
        <dbReference type="ARBA" id="ARBA00023027"/>
    </source>
</evidence>
<dbReference type="PANTHER" id="PTHR43750">
    <property type="entry name" value="UDP-GLUCOSE 6-DEHYDROGENASE TUAD"/>
    <property type="match status" value="1"/>
</dbReference>
<dbReference type="Pfam" id="PF00984">
    <property type="entry name" value="UDPG_MGDP_dh"/>
    <property type="match status" value="1"/>
</dbReference>
<organism evidence="12 13">
    <name type="scientific">Candidatus Roizmanbacteria bacterium RIFCSPLOWO2_01_FULL_45_11</name>
    <dbReference type="NCBI Taxonomy" id="1802070"/>
    <lineage>
        <taxon>Bacteria</taxon>
        <taxon>Candidatus Roizmaniibacteriota</taxon>
    </lineage>
</organism>
<feature type="binding site" evidence="9">
    <location>
        <begin position="250"/>
        <end position="254"/>
    </location>
    <ligand>
        <name>substrate</name>
    </ligand>
</feature>
<dbReference type="InterPro" id="IPR008927">
    <property type="entry name" value="6-PGluconate_DH-like_C_sf"/>
</dbReference>
<comment type="caution">
    <text evidence="12">The sequence shown here is derived from an EMBL/GenBank/DDBJ whole genome shotgun (WGS) entry which is preliminary data.</text>
</comment>
<feature type="binding site" evidence="10">
    <location>
        <position position="86"/>
    </location>
    <ligand>
        <name>NAD(+)</name>
        <dbReference type="ChEBI" id="CHEBI:57540"/>
    </ligand>
</feature>
<evidence type="ECO:0000256" key="10">
    <source>
        <dbReference type="PIRSR" id="PIRSR500134-3"/>
    </source>
</evidence>
<dbReference type="SUPFAM" id="SSF52413">
    <property type="entry name" value="UDP-glucose/GDP-mannose dehydrogenase C-terminal domain"/>
    <property type="match status" value="1"/>
</dbReference>
<feature type="domain" description="UDP-glucose/GDP-mannose dehydrogenase C-terminal" evidence="11">
    <location>
        <begin position="315"/>
        <end position="418"/>
    </location>
</feature>
<dbReference type="SUPFAM" id="SSF48179">
    <property type="entry name" value="6-phosphogluconate dehydrogenase C-terminal domain-like"/>
    <property type="match status" value="1"/>
</dbReference>
<dbReference type="GO" id="GO:0006065">
    <property type="term" value="P:UDP-glucuronate biosynthetic process"/>
    <property type="evidence" value="ECO:0007669"/>
    <property type="project" value="UniProtKB-UniPathway"/>
</dbReference>
<comment type="pathway">
    <text evidence="1">Nucleotide-sugar biosynthesis; UDP-alpha-D-glucuronate biosynthesis; UDP-alpha-D-glucuronate from UDP-alpha-D-glucose: step 1/1.</text>
</comment>
<comment type="similarity">
    <text evidence="2 7">Belongs to the UDP-glucose/GDP-mannose dehydrogenase family.</text>
</comment>
<proteinExistence type="inferred from homology"/>
<dbReference type="GO" id="GO:0000271">
    <property type="term" value="P:polysaccharide biosynthetic process"/>
    <property type="evidence" value="ECO:0007669"/>
    <property type="project" value="InterPro"/>
</dbReference>
<reference evidence="12 13" key="1">
    <citation type="journal article" date="2016" name="Nat. Commun.">
        <title>Thousands of microbial genomes shed light on interconnected biogeochemical processes in an aquifer system.</title>
        <authorList>
            <person name="Anantharaman K."/>
            <person name="Brown C.T."/>
            <person name="Hug L.A."/>
            <person name="Sharon I."/>
            <person name="Castelle C.J."/>
            <person name="Probst A.J."/>
            <person name="Thomas B.C."/>
            <person name="Singh A."/>
            <person name="Wilkins M.J."/>
            <person name="Karaoz U."/>
            <person name="Brodie E.L."/>
            <person name="Williams K.H."/>
            <person name="Hubbard S.S."/>
            <person name="Banfield J.F."/>
        </authorList>
    </citation>
    <scope>NUCLEOTIDE SEQUENCE [LARGE SCALE GENOMIC DNA]</scope>
</reference>
<dbReference type="EC" id="1.1.1.22" evidence="3 7"/>
<feature type="binding site" evidence="9">
    <location>
        <position position="258"/>
    </location>
    <ligand>
        <name>substrate</name>
    </ligand>
</feature>
<keyword evidence="5 7" id="KW-0520">NAD</keyword>
<dbReference type="InterPro" id="IPR017476">
    <property type="entry name" value="UDP-Glc/GDP-Man"/>
</dbReference>
<evidence type="ECO:0000256" key="3">
    <source>
        <dbReference type="ARBA" id="ARBA00012954"/>
    </source>
</evidence>
<dbReference type="GO" id="GO:0051287">
    <property type="term" value="F:NAD binding"/>
    <property type="evidence" value="ECO:0007669"/>
    <property type="project" value="InterPro"/>
</dbReference>
<dbReference type="GO" id="GO:0003979">
    <property type="term" value="F:UDP-glucose 6-dehydrogenase activity"/>
    <property type="evidence" value="ECO:0007669"/>
    <property type="project" value="UniProtKB-EC"/>
</dbReference>
<dbReference type="UniPathway" id="UPA00038">
    <property type="reaction ID" value="UER00491"/>
</dbReference>
<evidence type="ECO:0000256" key="7">
    <source>
        <dbReference type="PIRNR" id="PIRNR000124"/>
    </source>
</evidence>
<feature type="active site" description="Nucleophile" evidence="8">
    <location>
        <position position="261"/>
    </location>
</feature>
<evidence type="ECO:0000256" key="4">
    <source>
        <dbReference type="ARBA" id="ARBA00023002"/>
    </source>
</evidence>
<feature type="binding site" evidence="10">
    <location>
        <position position="156"/>
    </location>
    <ligand>
        <name>NAD(+)</name>
        <dbReference type="ChEBI" id="CHEBI:57540"/>
    </ligand>
</feature>
<dbReference type="InterPro" id="IPR001732">
    <property type="entry name" value="UDP-Glc/GDP-Man_DH_N"/>
</dbReference>
<dbReference type="SMART" id="SM00984">
    <property type="entry name" value="UDPG_MGDP_dh_C"/>
    <property type="match status" value="1"/>
</dbReference>
<evidence type="ECO:0000313" key="13">
    <source>
        <dbReference type="Proteomes" id="UP000178486"/>
    </source>
</evidence>
<evidence type="ECO:0000256" key="6">
    <source>
        <dbReference type="ARBA" id="ARBA00047473"/>
    </source>
</evidence>
<dbReference type="Proteomes" id="UP000178486">
    <property type="component" value="Unassembled WGS sequence"/>
</dbReference>
<dbReference type="NCBIfam" id="TIGR03026">
    <property type="entry name" value="NDP-sugDHase"/>
    <property type="match status" value="1"/>
</dbReference>
<dbReference type="Gene3D" id="1.20.5.100">
    <property type="entry name" value="Cytochrome c1, transmembrane anchor, C-terminal"/>
    <property type="match status" value="1"/>
</dbReference>
<dbReference type="PIRSF" id="PIRSF000124">
    <property type="entry name" value="UDPglc_GDPman_dh"/>
    <property type="match status" value="1"/>
</dbReference>
<sequence length="434" mass="47697">MTITIVGHGYVGLVTAAVFADLGNTVWVIGRNKAKIEKLKNGDPLFYEPGLAEMMQRNLEAGRLKFTLSYDPAVEESKIVFICVGTPSKENGEADLTNVLEVAEEIGHHISRYVVVACKSTVPVGTNRTIKQILLTKSHVPASLFDIASCPEFLREGTALADTLHPDRNIIGTETKKAEDMLLEFHKPIDGKHVLTNIETAEMVKYASNAFLATKISFANMIAMLSEKAGADAEKVLDGVGLDRRIGRSFLYPGAGYGGSCFPKDVKALIKIGQHYDEDMALLEAVEHINEQAIDRIVKKIVRVVGKQSKGKQVALLGLAFKPNTDDLREAPSLKIISSLVKKAPHIKIRVYDPIVRSPGDKSKLPVIYSQNSYEAATGADVLVVVTEWNEFMQLDLAKIRKVMRGNTLIDGRNIYDPEKAKQFGFEYIGVGRS</sequence>
<keyword evidence="4 7" id="KW-0560">Oxidoreductase</keyword>
<dbReference type="InterPro" id="IPR014027">
    <property type="entry name" value="UDP-Glc/GDP-Man_DH_C"/>
</dbReference>
<dbReference type="PANTHER" id="PTHR43750:SF3">
    <property type="entry name" value="UDP-GLUCOSE 6-DEHYDROGENASE TUAD"/>
    <property type="match status" value="1"/>
</dbReference>
<dbReference type="InterPro" id="IPR036220">
    <property type="entry name" value="UDP-Glc/GDP-Man_DH_C_sf"/>
</dbReference>
<dbReference type="InterPro" id="IPR028357">
    <property type="entry name" value="UDPglc_DH_bac"/>
</dbReference>
<feature type="binding site" evidence="10">
    <location>
        <position position="35"/>
    </location>
    <ligand>
        <name>NAD(+)</name>
        <dbReference type="ChEBI" id="CHEBI:57540"/>
    </ligand>
</feature>
<dbReference type="PIRSF" id="PIRSF500134">
    <property type="entry name" value="UDPglc_DH_bac"/>
    <property type="match status" value="1"/>
</dbReference>
<evidence type="ECO:0000256" key="2">
    <source>
        <dbReference type="ARBA" id="ARBA00006601"/>
    </source>
</evidence>
<dbReference type="EMBL" id="MGAU01000018">
    <property type="protein sequence ID" value="OGK55354.1"/>
    <property type="molecule type" value="Genomic_DNA"/>
</dbReference>
<feature type="binding site" evidence="9">
    <location>
        <position position="205"/>
    </location>
    <ligand>
        <name>substrate</name>
    </ligand>
</feature>
<evidence type="ECO:0000259" key="11">
    <source>
        <dbReference type="SMART" id="SM00984"/>
    </source>
</evidence>
<accession>A0A1F7JIB6</accession>
<dbReference type="InterPro" id="IPR014026">
    <property type="entry name" value="UDP-Glc/GDP-Man_DH_dimer"/>
</dbReference>
<evidence type="ECO:0000313" key="12">
    <source>
        <dbReference type="EMBL" id="OGK55354.1"/>
    </source>
</evidence>
<dbReference type="Gene3D" id="3.40.50.720">
    <property type="entry name" value="NAD(P)-binding Rossmann-like Domain"/>
    <property type="match status" value="2"/>
</dbReference>
<feature type="binding site" evidence="10">
    <location>
        <position position="121"/>
    </location>
    <ligand>
        <name>NAD(+)</name>
        <dbReference type="ChEBI" id="CHEBI:57540"/>
    </ligand>
</feature>
<feature type="binding site" evidence="9">
    <location>
        <position position="322"/>
    </location>
    <ligand>
        <name>substrate</name>
    </ligand>
</feature>